<feature type="region of interest" description="Disordered" evidence="3">
    <location>
        <begin position="231"/>
        <end position="250"/>
    </location>
</feature>
<protein>
    <submittedName>
        <fullName evidence="5">Tip elongation aberrant protein Tea4</fullName>
    </submittedName>
</protein>
<dbReference type="SUPFAM" id="SSF50044">
    <property type="entry name" value="SH3-domain"/>
    <property type="match status" value="1"/>
</dbReference>
<dbReference type="PANTHER" id="PTHR47775:SF1">
    <property type="entry name" value="BUD SITE SELECTION PROTEIN 14"/>
    <property type="match status" value="1"/>
</dbReference>
<feature type="compositionally biased region" description="Polar residues" evidence="3">
    <location>
        <begin position="698"/>
        <end position="728"/>
    </location>
</feature>
<feature type="compositionally biased region" description="Low complexity" evidence="3">
    <location>
        <begin position="927"/>
        <end position="941"/>
    </location>
</feature>
<evidence type="ECO:0000313" key="5">
    <source>
        <dbReference type="EMBL" id="PSK43086.1"/>
    </source>
</evidence>
<dbReference type="PANTHER" id="PTHR47775">
    <property type="entry name" value="BUD SITE SELECTION PROTEIN 14"/>
    <property type="match status" value="1"/>
</dbReference>
<feature type="domain" description="SH3" evidence="4">
    <location>
        <begin position="361"/>
        <end position="422"/>
    </location>
</feature>
<dbReference type="Proteomes" id="UP000243723">
    <property type="component" value="Unassembled WGS sequence"/>
</dbReference>
<keyword evidence="6" id="KW-1185">Reference proteome</keyword>
<organism evidence="5 6">
    <name type="scientific">Elsinoe australis</name>
    <dbReference type="NCBI Taxonomy" id="40998"/>
    <lineage>
        <taxon>Eukaryota</taxon>
        <taxon>Fungi</taxon>
        <taxon>Dikarya</taxon>
        <taxon>Ascomycota</taxon>
        <taxon>Pezizomycotina</taxon>
        <taxon>Dothideomycetes</taxon>
        <taxon>Dothideomycetidae</taxon>
        <taxon>Myriangiales</taxon>
        <taxon>Elsinoaceae</taxon>
        <taxon>Elsinoe</taxon>
    </lineage>
</organism>
<accession>A0A2P7Z4E5</accession>
<feature type="compositionally biased region" description="Basic and acidic residues" evidence="3">
    <location>
        <begin position="569"/>
        <end position="579"/>
    </location>
</feature>
<feature type="region of interest" description="Disordered" evidence="3">
    <location>
        <begin position="1"/>
        <end position="122"/>
    </location>
</feature>
<feature type="region of interest" description="Disordered" evidence="3">
    <location>
        <begin position="525"/>
        <end position="952"/>
    </location>
</feature>
<dbReference type="PROSITE" id="PS50002">
    <property type="entry name" value="SH3"/>
    <property type="match status" value="1"/>
</dbReference>
<feature type="compositionally biased region" description="Acidic residues" evidence="3">
    <location>
        <begin position="780"/>
        <end position="789"/>
    </location>
</feature>
<dbReference type="GO" id="GO:0008104">
    <property type="term" value="P:intracellular protein localization"/>
    <property type="evidence" value="ECO:0007669"/>
    <property type="project" value="TreeGrafter"/>
</dbReference>
<dbReference type="InterPro" id="IPR036028">
    <property type="entry name" value="SH3-like_dom_sf"/>
</dbReference>
<dbReference type="AlphaFoldDB" id="A0A2P7Z4E5"/>
<feature type="compositionally biased region" description="Low complexity" evidence="3">
    <location>
        <begin position="751"/>
        <end position="765"/>
    </location>
</feature>
<feature type="compositionally biased region" description="Polar residues" evidence="3">
    <location>
        <begin position="842"/>
        <end position="851"/>
    </location>
</feature>
<evidence type="ECO:0000256" key="1">
    <source>
        <dbReference type="ARBA" id="ARBA00022443"/>
    </source>
</evidence>
<feature type="compositionally biased region" description="Basic and acidic residues" evidence="3">
    <location>
        <begin position="54"/>
        <end position="65"/>
    </location>
</feature>
<feature type="compositionally biased region" description="Polar residues" evidence="3">
    <location>
        <begin position="942"/>
        <end position="951"/>
    </location>
</feature>
<comment type="caution">
    <text evidence="5">The sequence shown here is derived from an EMBL/GenBank/DDBJ whole genome shotgun (WGS) entry which is preliminary data.</text>
</comment>
<sequence length="1026" mass="112434">MTRPTIVRADTLDLQDQDSPSAQDHSASFKSSPQQHVDFSDNLIGSHQASEIRQVNEERHEEERNLQQAWNASGESVGSGANGVNGSHNGDDDGKSINSSINSADSDAASDDDMMDRISSSPSIDDAARWNLFEPARRGAPVWETWSDSSEYVTTDDDFSDASSDDWSSPETPVTNFFDRFFGVPEAKHLGQEYFEEDLDAVTDNTCDVFIDDAITANEDDPPLPVTAKDSADGTPWLRSPFSLHPHQDKTWNPALQESYQHSANDMGNKHSTPSLCDFDFLTTVTDIDFDSIRTQSSTSFRTDSSRTDSNLSWFPGVDEHRYSPVQALDIDFSDDWLLRADGQFVRVNVPEKCLQSTEDIDFDFVYALHTFVATVEGQANATKGDTMVLLDDSNSYWWLVRVVKDSSIGYLPAEHIETPTERLARLNKHRNVDLSAAMLGDNAERSKNPLKKAMKRRAAKTVQFAPPTYVEASDYEYSDEEEDQVPEMRFATGVNGTATGNSPQQQQAATVDTIQPAGADTVTTQTVEARDSPSIASDPPLSPKILEKDEAAALTKSRKGTQRNADSFLKDDTAETRKFTLTPNLLREDSGGKSSRVGESSSVRMESPDPFAPDPKEEKRKKEKSKGMLSGLFKSKKKEKEKEKAKKKEFVNENDVERVSIDAARHSTASLPTTDPVAKGREVMERKTSQKGRKLQKQSPGTTPVSTAPTTPIESPSQNPLGITSQPHGYMAELEGSQVAYEAPTGQEDSIPIAAPQSSRSSSSKSRRVKPVQQRQALDDFDEQEEDEARASGSLDSDDIRNGSFMHGTEAVHIPMRPSGEYDSSDEEEKADDTAEEGKDGSSTPPSILENNEPVREKTSEKVKAATTHSDDDKTDDDPTPVQSKPQSPHPPANNITAATTSAPNQARSSPAAGDNSFFDPQRQNSKSSSGSSRANMSPSPASTNATTWSDAGLRAWLDGDNDVKDMLTIIYDTSNVKPVGPDHPLMKDLFKEEQDSLNKMSAELDGLLHGFLQRKGSATVQATG</sequence>
<dbReference type="SMART" id="SM00326">
    <property type="entry name" value="SH3"/>
    <property type="match status" value="1"/>
</dbReference>
<keyword evidence="1 2" id="KW-0728">SH3 domain</keyword>
<dbReference type="Gene3D" id="2.30.30.40">
    <property type="entry name" value="SH3 Domains"/>
    <property type="match status" value="1"/>
</dbReference>
<dbReference type="OrthoDB" id="196165at2759"/>
<feature type="compositionally biased region" description="Basic and acidic residues" evidence="3">
    <location>
        <begin position="679"/>
        <end position="689"/>
    </location>
</feature>
<evidence type="ECO:0000256" key="3">
    <source>
        <dbReference type="SAM" id="MobiDB-lite"/>
    </source>
</evidence>
<evidence type="ECO:0000313" key="6">
    <source>
        <dbReference type="Proteomes" id="UP000243723"/>
    </source>
</evidence>
<dbReference type="STRING" id="40998.A0A2P7Z4E5"/>
<evidence type="ECO:0000256" key="2">
    <source>
        <dbReference type="PROSITE-ProRule" id="PRU00192"/>
    </source>
</evidence>
<feature type="compositionally biased region" description="Low complexity" evidence="3">
    <location>
        <begin position="96"/>
        <end position="107"/>
    </location>
</feature>
<gene>
    <name evidence="5" type="ORF">B9Z65_7040</name>
</gene>
<dbReference type="GO" id="GO:0015630">
    <property type="term" value="C:microtubule cytoskeleton"/>
    <property type="evidence" value="ECO:0007669"/>
    <property type="project" value="TreeGrafter"/>
</dbReference>
<feature type="compositionally biased region" description="Polar residues" evidence="3">
    <location>
        <begin position="17"/>
        <end position="53"/>
    </location>
</feature>
<proteinExistence type="predicted"/>
<reference evidence="5 6" key="1">
    <citation type="submission" date="2017-05" db="EMBL/GenBank/DDBJ databases">
        <title>Draft genome sequence of Elsinoe australis.</title>
        <authorList>
            <person name="Cheng Q."/>
        </authorList>
    </citation>
    <scope>NUCLEOTIDE SEQUENCE [LARGE SCALE GENOMIC DNA]</scope>
    <source>
        <strain evidence="5 6">NL1</strain>
    </source>
</reference>
<dbReference type="FunFam" id="2.30.30.40:FF:000035">
    <property type="entry name" value="SH3 domain containing protein"/>
    <property type="match status" value="1"/>
</dbReference>
<evidence type="ECO:0000259" key="4">
    <source>
        <dbReference type="PROSITE" id="PS50002"/>
    </source>
</evidence>
<dbReference type="EMBL" id="NHZQ01000331">
    <property type="protein sequence ID" value="PSK43086.1"/>
    <property type="molecule type" value="Genomic_DNA"/>
</dbReference>
<name>A0A2P7Z4E5_9PEZI</name>
<feature type="compositionally biased region" description="Basic and acidic residues" evidence="3">
    <location>
        <begin position="639"/>
        <end position="666"/>
    </location>
</feature>
<dbReference type="InterPro" id="IPR053039">
    <property type="entry name" value="Polarity_Bud-Selection_Reg"/>
</dbReference>
<dbReference type="InterPro" id="IPR001452">
    <property type="entry name" value="SH3_domain"/>
</dbReference>
<feature type="compositionally biased region" description="Polar residues" evidence="3">
    <location>
        <begin position="895"/>
        <end position="910"/>
    </location>
</feature>
<feature type="compositionally biased region" description="Basic and acidic residues" evidence="3">
    <location>
        <begin position="854"/>
        <end position="873"/>
    </location>
</feature>
<dbReference type="GO" id="GO:0030950">
    <property type="term" value="P:establishment or maintenance of actin cytoskeleton polarity"/>
    <property type="evidence" value="ECO:0007669"/>
    <property type="project" value="TreeGrafter"/>
</dbReference>
<dbReference type="GO" id="GO:0051286">
    <property type="term" value="C:cell tip"/>
    <property type="evidence" value="ECO:0007669"/>
    <property type="project" value="TreeGrafter"/>
</dbReference>
<feature type="compositionally biased region" description="Low complexity" evidence="3">
    <location>
        <begin position="71"/>
        <end position="88"/>
    </location>
</feature>